<dbReference type="AlphaFoldDB" id="A0A2G9UAE0"/>
<dbReference type="SMART" id="SM00473">
    <property type="entry name" value="PAN_AP"/>
    <property type="match status" value="1"/>
</dbReference>
<dbReference type="EMBL" id="KZ347758">
    <property type="protein sequence ID" value="PIO67189.1"/>
    <property type="molecule type" value="Genomic_DNA"/>
</dbReference>
<dbReference type="PROSITE" id="PS50948">
    <property type="entry name" value="PAN"/>
    <property type="match status" value="1"/>
</dbReference>
<accession>A0A2G9UAE0</accession>
<feature type="compositionally biased region" description="Basic and acidic residues" evidence="1">
    <location>
        <begin position="250"/>
        <end position="280"/>
    </location>
</feature>
<evidence type="ECO:0000313" key="3">
    <source>
        <dbReference type="EMBL" id="PIO67189.1"/>
    </source>
</evidence>
<dbReference type="Gene3D" id="3.50.4.10">
    <property type="entry name" value="Hepatocyte Growth Factor"/>
    <property type="match status" value="1"/>
</dbReference>
<organism evidence="3 4">
    <name type="scientific">Teladorsagia circumcincta</name>
    <name type="common">Brown stomach worm</name>
    <name type="synonym">Ostertagia circumcincta</name>
    <dbReference type="NCBI Taxonomy" id="45464"/>
    <lineage>
        <taxon>Eukaryota</taxon>
        <taxon>Metazoa</taxon>
        <taxon>Ecdysozoa</taxon>
        <taxon>Nematoda</taxon>
        <taxon>Chromadorea</taxon>
        <taxon>Rhabditida</taxon>
        <taxon>Rhabditina</taxon>
        <taxon>Rhabditomorpha</taxon>
        <taxon>Strongyloidea</taxon>
        <taxon>Trichostrongylidae</taxon>
        <taxon>Teladorsagia</taxon>
    </lineage>
</organism>
<protein>
    <submittedName>
        <fullName evidence="3">PAN domain protein</fullName>
    </submittedName>
</protein>
<feature type="region of interest" description="Disordered" evidence="1">
    <location>
        <begin position="29"/>
        <end position="51"/>
    </location>
</feature>
<feature type="region of interest" description="Disordered" evidence="1">
    <location>
        <begin position="245"/>
        <end position="280"/>
    </location>
</feature>
<reference evidence="3 4" key="1">
    <citation type="submission" date="2015-09" db="EMBL/GenBank/DDBJ databases">
        <title>Draft genome of the parasitic nematode Teladorsagia circumcincta isolate WARC Sus (inbred).</title>
        <authorList>
            <person name="Mitreva M."/>
        </authorList>
    </citation>
    <scope>NUCLEOTIDE SEQUENCE [LARGE SCALE GENOMIC DNA]</scope>
    <source>
        <strain evidence="3 4">S</strain>
    </source>
</reference>
<evidence type="ECO:0000259" key="2">
    <source>
        <dbReference type="PROSITE" id="PS50948"/>
    </source>
</evidence>
<proteinExistence type="predicted"/>
<dbReference type="Proteomes" id="UP000230423">
    <property type="component" value="Unassembled WGS sequence"/>
</dbReference>
<feature type="domain" description="Apple" evidence="2">
    <location>
        <begin position="173"/>
        <end position="248"/>
    </location>
</feature>
<evidence type="ECO:0000313" key="4">
    <source>
        <dbReference type="Proteomes" id="UP000230423"/>
    </source>
</evidence>
<evidence type="ECO:0000256" key="1">
    <source>
        <dbReference type="SAM" id="MobiDB-lite"/>
    </source>
</evidence>
<sequence>MNRVTIIKNKTRPPKKINNETTFRRVREQPSIEKASHRKRQGIGPTPGPVLYDFPPVPKLHKRRTELHAKTFSAPLAQPDIIVDAQIDDDGRSLFNLPAAGWRLPPIRVAHASELNLQPPEKHPVMTFGTKAPIKAAGTTLIAPPLYPIKKASQQEQEMGYGISDLNQQDKPCFVRNRQRSLIGFEEKTVVGLDLRTCLQNCLHISTFYCASVNYNEFEKTCTLNGGNLHLNDVQLISSTSDYYENECSPEQKSDGKGRLRQATDHAEFPRALSREQMRR</sequence>
<dbReference type="InterPro" id="IPR003609">
    <property type="entry name" value="Pan_app"/>
</dbReference>
<dbReference type="Pfam" id="PF00024">
    <property type="entry name" value="PAN_1"/>
    <property type="match status" value="1"/>
</dbReference>
<dbReference type="CDD" id="cd01099">
    <property type="entry name" value="PAN_AP_HGF"/>
    <property type="match status" value="1"/>
</dbReference>
<dbReference type="SUPFAM" id="SSF57414">
    <property type="entry name" value="Hairpin loop containing domain-like"/>
    <property type="match status" value="1"/>
</dbReference>
<dbReference type="OrthoDB" id="5822796at2759"/>
<name>A0A2G9UAE0_TELCI</name>
<keyword evidence="4" id="KW-1185">Reference proteome</keyword>
<gene>
    <name evidence="3" type="ORF">TELCIR_11073</name>
</gene>